<feature type="region of interest" description="Disordered" evidence="4">
    <location>
        <begin position="306"/>
        <end position="339"/>
    </location>
</feature>
<keyword evidence="6" id="KW-0418">Kinase</keyword>
<dbReference type="eggNOG" id="ENOG502QPJA">
    <property type="taxonomic scope" value="Eukaryota"/>
</dbReference>
<name>S7N380_MYOBR</name>
<evidence type="ECO:0000313" key="7">
    <source>
        <dbReference type="Proteomes" id="UP000052978"/>
    </source>
</evidence>
<dbReference type="SMART" id="SM00220">
    <property type="entry name" value="S_TKc"/>
    <property type="match status" value="1"/>
</dbReference>
<protein>
    <recommendedName>
        <fullName evidence="2">Protein FAM221A</fullName>
    </recommendedName>
</protein>
<dbReference type="FunFam" id="1.10.510.10:FF:000518">
    <property type="entry name" value="serine/threonine-protein kinase 31 isoform X1"/>
    <property type="match status" value="1"/>
</dbReference>
<evidence type="ECO:0000313" key="6">
    <source>
        <dbReference type="EMBL" id="EPQ11479.1"/>
    </source>
</evidence>
<dbReference type="InterPro" id="IPR011009">
    <property type="entry name" value="Kinase-like_dom_sf"/>
</dbReference>
<dbReference type="InterPro" id="IPR000719">
    <property type="entry name" value="Prot_kinase_dom"/>
</dbReference>
<accession>S7N380</accession>
<reference evidence="6 7" key="1">
    <citation type="journal article" date="2013" name="Nat. Commun.">
        <title>Genome analysis reveals insights into physiology and longevity of the Brandt's bat Myotis brandtii.</title>
        <authorList>
            <person name="Seim I."/>
            <person name="Fang X."/>
            <person name="Xiong Z."/>
            <person name="Lobanov A.V."/>
            <person name="Huang Z."/>
            <person name="Ma S."/>
            <person name="Feng Y."/>
            <person name="Turanov A.A."/>
            <person name="Zhu Y."/>
            <person name="Lenz T.L."/>
            <person name="Gerashchenko M.V."/>
            <person name="Fan D."/>
            <person name="Hee Yim S."/>
            <person name="Yao X."/>
            <person name="Jordan D."/>
            <person name="Xiong Y."/>
            <person name="Ma Y."/>
            <person name="Lyapunov A.N."/>
            <person name="Chen G."/>
            <person name="Kulakova O.I."/>
            <person name="Sun Y."/>
            <person name="Lee S.G."/>
            <person name="Bronson R.T."/>
            <person name="Moskalev A.A."/>
            <person name="Sunyaev S.R."/>
            <person name="Zhang G."/>
            <person name="Krogh A."/>
            <person name="Wang J."/>
            <person name="Gladyshev V.N."/>
        </authorList>
    </citation>
    <scope>NUCLEOTIDE SEQUENCE [LARGE SCALE GENOMIC DNA]</scope>
</reference>
<dbReference type="GO" id="GO:0004672">
    <property type="term" value="F:protein kinase activity"/>
    <property type="evidence" value="ECO:0007669"/>
    <property type="project" value="InterPro"/>
</dbReference>
<dbReference type="AlphaFoldDB" id="S7N380"/>
<dbReference type="GO" id="GO:0005524">
    <property type="term" value="F:ATP binding"/>
    <property type="evidence" value="ECO:0007669"/>
    <property type="project" value="InterPro"/>
</dbReference>
<keyword evidence="3" id="KW-0175">Coiled coil</keyword>
<feature type="compositionally biased region" description="Polar residues" evidence="4">
    <location>
        <begin position="191"/>
        <end position="207"/>
    </location>
</feature>
<dbReference type="PANTHER" id="PTHR31214:SF2">
    <property type="entry name" value="PROTEIN FAM221A"/>
    <property type="match status" value="1"/>
</dbReference>
<comment type="similarity">
    <text evidence="1">Belongs to the FAM221 family.</text>
</comment>
<evidence type="ECO:0000256" key="2">
    <source>
        <dbReference type="ARBA" id="ARBA00039630"/>
    </source>
</evidence>
<keyword evidence="7" id="KW-1185">Reference proteome</keyword>
<dbReference type="Proteomes" id="UP000052978">
    <property type="component" value="Unassembled WGS sequence"/>
</dbReference>
<dbReference type="Pfam" id="PF00069">
    <property type="entry name" value="Pkinase"/>
    <property type="match status" value="1"/>
</dbReference>
<dbReference type="EMBL" id="KE163302">
    <property type="protein sequence ID" value="EPQ11479.1"/>
    <property type="molecule type" value="Genomic_DNA"/>
</dbReference>
<organism evidence="6 7">
    <name type="scientific">Myotis brandtii</name>
    <name type="common">Brandt's bat</name>
    <dbReference type="NCBI Taxonomy" id="109478"/>
    <lineage>
        <taxon>Eukaryota</taxon>
        <taxon>Metazoa</taxon>
        <taxon>Chordata</taxon>
        <taxon>Craniata</taxon>
        <taxon>Vertebrata</taxon>
        <taxon>Euteleostomi</taxon>
        <taxon>Mammalia</taxon>
        <taxon>Eutheria</taxon>
        <taxon>Laurasiatheria</taxon>
        <taxon>Chiroptera</taxon>
        <taxon>Yangochiroptera</taxon>
        <taxon>Vespertilionidae</taxon>
        <taxon>Myotis</taxon>
    </lineage>
</organism>
<proteinExistence type="inferred from homology"/>
<dbReference type="InterPro" id="IPR026755">
    <property type="entry name" value="Fam221a/b"/>
</dbReference>
<feature type="region of interest" description="Disordered" evidence="4">
    <location>
        <begin position="191"/>
        <end position="211"/>
    </location>
</feature>
<sequence length="965" mass="108746">MRLQNRLFVSWRSPTGMDCKLVGPETLCFCTHRYKQHKTDFETVPQQRPISLPCRVTGCQCRAYLYVPLNGTQPIRCRCKHFADQHSATPGFMCNACSKCSGFHSCFTCACGQPAYAHDTVVETKQERLAQGKPVGRDAPYAAMGGLTGFSSLAEGYMRLDDSGIGAPSAEFLDSPGTAMDHPFLKAFQASSTSPETLTDGTSSQVSPLRRPEEDDMAFFERRYQERGRTFLGSLIFEKEIKMRIKATYQDGTVIAQAEYGTVDIGEEVAKKGFAEKCKLTSSTNICEEQKPDPGQLALRNLKGPIPLWGHRSNQSTFSRPKGRLSGRQPLDSKDESDVGNHVPFPKECLAIGDFNLGTNVSLAKIKQDQKLIEENEKLKTEKEVLLESYKALELKVEKTAQELQNEGDILIARRNEVQQKLCTAVEVFILEVDELPLNKRLKTLQDLSTSLEAVYGQANEGTNSEEILKKFYDWKCDKREELTSVRSETEVSLQCLVAWFQSTLKAFDLSVEESLTSEDTIDNIDEILEKAESSVCKELEISLIEQGDADKEIILSTYSQVLQKIHSEQRLIAAVQSKYKNSIEFKKQIIESLNKNPNLDHLLSIKKTLKNLKARLRWKLVEKNNLEESDDHDGSEIEKIKQEITQLRNSVFQEIYREREEYNSGGLLTMSLERDLLDAEPMKELSSKRPLLCSEVNGQIILLKGYSVDVDTEARVVQRTAAYHRAWREAKEESGLLPLIFLFLCKSDPMAYLMVPYYPRANLSAIQASMPLTSEEALKVMKGVAQGLHTLHKADIIHGSLHQNNVFALNREQGIVGDFDFTKSVSQRASVNMMVGDLSLIAPEVKMGKPASPSSDLYAYGCILLWLSVQNQEFETNEEGIPKVDQFRLGDNVKSLLCSLIYRRSSMTAEQVLNAECFLLPKGKSTSNPEKDTEYVQYKEEEELKLENLDKYKEKTRSGEATFD</sequence>
<gene>
    <name evidence="6" type="ORF">D623_10031706</name>
</gene>
<keyword evidence="6" id="KW-0808">Transferase</keyword>
<feature type="coiled-coil region" evidence="3">
    <location>
        <begin position="376"/>
        <end position="421"/>
    </location>
</feature>
<dbReference type="SUPFAM" id="SSF56112">
    <property type="entry name" value="Protein kinase-like (PK-like)"/>
    <property type="match status" value="1"/>
</dbReference>
<dbReference type="Pfam" id="PF14753">
    <property type="entry name" value="FAM221"/>
    <property type="match status" value="1"/>
</dbReference>
<feature type="domain" description="Protein kinase" evidence="5">
    <location>
        <begin position="657"/>
        <end position="937"/>
    </location>
</feature>
<evidence type="ECO:0000256" key="3">
    <source>
        <dbReference type="SAM" id="Coils"/>
    </source>
</evidence>
<dbReference type="Gene3D" id="1.10.510.10">
    <property type="entry name" value="Transferase(Phosphotransferase) domain 1"/>
    <property type="match status" value="1"/>
</dbReference>
<evidence type="ECO:0000256" key="1">
    <source>
        <dbReference type="ARBA" id="ARBA00011026"/>
    </source>
</evidence>
<dbReference type="PROSITE" id="PS50011">
    <property type="entry name" value="PROTEIN_KINASE_DOM"/>
    <property type="match status" value="1"/>
</dbReference>
<dbReference type="PANTHER" id="PTHR31214">
    <property type="entry name" value="PROTEIN FAM221A-RELATED"/>
    <property type="match status" value="1"/>
</dbReference>
<evidence type="ECO:0000259" key="5">
    <source>
        <dbReference type="PROSITE" id="PS50011"/>
    </source>
</evidence>
<evidence type="ECO:0000256" key="4">
    <source>
        <dbReference type="SAM" id="MobiDB-lite"/>
    </source>
</evidence>